<dbReference type="GO" id="GO:0008270">
    <property type="term" value="F:zinc ion binding"/>
    <property type="evidence" value="ECO:0007669"/>
    <property type="project" value="UniProtKB-KW"/>
</dbReference>
<dbReference type="OrthoDB" id="21204at2759"/>
<dbReference type="InterPro" id="IPR001841">
    <property type="entry name" value="Znf_RING"/>
</dbReference>
<gene>
    <name evidence="4" type="ORF">NPIL_554831</name>
</gene>
<feature type="domain" description="RING-type" evidence="3">
    <location>
        <begin position="69"/>
        <end position="108"/>
    </location>
</feature>
<keyword evidence="5" id="KW-1185">Reference proteome</keyword>
<protein>
    <recommendedName>
        <fullName evidence="3">RING-type domain-containing protein</fullName>
    </recommendedName>
</protein>
<sequence length="124" mass="14455">MMICKKRSKRSMKPFCRPSEQNWENKIIPTGPVGLGSPRTPNDCPWIKLSQTVLDSFHGDQRLNTIFDNCAIYLQTIHWTEKTICGHVFHLQRLMRHMSISNTCPLCRHPNPLQYDNDDEEEDA</sequence>
<keyword evidence="1" id="KW-0479">Metal-binding</keyword>
<accession>A0A8X6MYT7</accession>
<evidence type="ECO:0000313" key="5">
    <source>
        <dbReference type="Proteomes" id="UP000887013"/>
    </source>
</evidence>
<evidence type="ECO:0000256" key="2">
    <source>
        <dbReference type="ARBA" id="ARBA00022833"/>
    </source>
</evidence>
<dbReference type="InterPro" id="IPR013083">
    <property type="entry name" value="Znf_RING/FYVE/PHD"/>
</dbReference>
<organism evidence="4 5">
    <name type="scientific">Nephila pilipes</name>
    <name type="common">Giant wood spider</name>
    <name type="synonym">Nephila maculata</name>
    <dbReference type="NCBI Taxonomy" id="299642"/>
    <lineage>
        <taxon>Eukaryota</taxon>
        <taxon>Metazoa</taxon>
        <taxon>Ecdysozoa</taxon>
        <taxon>Arthropoda</taxon>
        <taxon>Chelicerata</taxon>
        <taxon>Arachnida</taxon>
        <taxon>Araneae</taxon>
        <taxon>Araneomorphae</taxon>
        <taxon>Entelegynae</taxon>
        <taxon>Araneoidea</taxon>
        <taxon>Nephilidae</taxon>
        <taxon>Nephila</taxon>
    </lineage>
</organism>
<evidence type="ECO:0000256" key="1">
    <source>
        <dbReference type="ARBA" id="ARBA00022771"/>
    </source>
</evidence>
<comment type="caution">
    <text evidence="4">The sequence shown here is derived from an EMBL/GenBank/DDBJ whole genome shotgun (WGS) entry which is preliminary data.</text>
</comment>
<evidence type="ECO:0000313" key="4">
    <source>
        <dbReference type="EMBL" id="GFS85137.1"/>
    </source>
</evidence>
<dbReference type="EMBL" id="BMAW01098500">
    <property type="protein sequence ID" value="GFS85137.1"/>
    <property type="molecule type" value="Genomic_DNA"/>
</dbReference>
<keyword evidence="2" id="KW-0862">Zinc</keyword>
<dbReference type="AlphaFoldDB" id="A0A8X6MYT7"/>
<dbReference type="Gene3D" id="3.30.40.10">
    <property type="entry name" value="Zinc/RING finger domain, C3HC4 (zinc finger)"/>
    <property type="match status" value="1"/>
</dbReference>
<proteinExistence type="predicted"/>
<dbReference type="Pfam" id="PF13639">
    <property type="entry name" value="zf-RING_2"/>
    <property type="match status" value="1"/>
</dbReference>
<dbReference type="Proteomes" id="UP000887013">
    <property type="component" value="Unassembled WGS sequence"/>
</dbReference>
<name>A0A8X6MYT7_NEPPI</name>
<keyword evidence="1" id="KW-0863">Zinc-finger</keyword>
<reference evidence="4" key="1">
    <citation type="submission" date="2020-08" db="EMBL/GenBank/DDBJ databases">
        <title>Multicomponent nature underlies the extraordinary mechanical properties of spider dragline silk.</title>
        <authorList>
            <person name="Kono N."/>
            <person name="Nakamura H."/>
            <person name="Mori M."/>
            <person name="Yoshida Y."/>
            <person name="Ohtoshi R."/>
            <person name="Malay A.D."/>
            <person name="Moran D.A.P."/>
            <person name="Tomita M."/>
            <person name="Numata K."/>
            <person name="Arakawa K."/>
        </authorList>
    </citation>
    <scope>NUCLEOTIDE SEQUENCE</scope>
</reference>
<dbReference type="SUPFAM" id="SSF57850">
    <property type="entry name" value="RING/U-box"/>
    <property type="match status" value="1"/>
</dbReference>
<evidence type="ECO:0000259" key="3">
    <source>
        <dbReference type="Pfam" id="PF13639"/>
    </source>
</evidence>